<feature type="domain" description="Trichothecene 3-O-acetyltransferase-like N-terminal" evidence="2">
    <location>
        <begin position="37"/>
        <end position="179"/>
    </location>
</feature>
<dbReference type="GO" id="GO:0016740">
    <property type="term" value="F:transferase activity"/>
    <property type="evidence" value="ECO:0007669"/>
    <property type="project" value="UniProtKB-KW"/>
</dbReference>
<evidence type="ECO:0000313" key="4">
    <source>
        <dbReference type="Proteomes" id="UP000182658"/>
    </source>
</evidence>
<dbReference type="STRING" id="1408157.A0A1J7JX24"/>
<keyword evidence="1" id="KW-0808">Transferase</keyword>
<dbReference type="AlphaFoldDB" id="A0A1J7JX24"/>
<dbReference type="Gene3D" id="3.30.559.10">
    <property type="entry name" value="Chloramphenicol acetyltransferase-like domain"/>
    <property type="match status" value="1"/>
</dbReference>
<proteinExistence type="predicted"/>
<reference evidence="3 4" key="1">
    <citation type="submission" date="2016-10" db="EMBL/GenBank/DDBJ databases">
        <title>Draft genome sequence of Coniochaeta ligniaria NRRL30616, a lignocellulolytic fungus for bioabatement of inhibitors in plant biomass hydrolysates.</title>
        <authorList>
            <consortium name="DOE Joint Genome Institute"/>
            <person name="Jimenez D.J."/>
            <person name="Hector R.E."/>
            <person name="Riley R."/>
            <person name="Sun H."/>
            <person name="Grigoriev I.V."/>
            <person name="Van Elsas J.D."/>
            <person name="Nichols N.N."/>
        </authorList>
    </citation>
    <scope>NUCLEOTIDE SEQUENCE [LARGE SCALE GENOMIC DNA]</scope>
    <source>
        <strain evidence="3 4">NRRL 30616</strain>
    </source>
</reference>
<dbReference type="InterPro" id="IPR023213">
    <property type="entry name" value="CAT-like_dom_sf"/>
</dbReference>
<evidence type="ECO:0000256" key="1">
    <source>
        <dbReference type="ARBA" id="ARBA00022679"/>
    </source>
</evidence>
<evidence type="ECO:0000259" key="2">
    <source>
        <dbReference type="Pfam" id="PF22664"/>
    </source>
</evidence>
<sequence length="274" mass="30085">MMSASEIHIKLPPFDHCVPRASYYGCVELPLKSGVTPTQAFDLFHEGLRQLFIQIPWLNGDVHLQGPSTSGWRPGRLETRYTPLSRTDPLPSQLKYNDLATGLDCASLRELGFPPDAFRDDDIMPPTGFFADPKVASGPVFAAQANFLDGGCLLVSVIHHSASDTVGYYHIVRMWAAQCAALQKGGGPPETFVSGSDSHALLHEIRTREAPELSADAIDPETWRLVGLDPKDMRDEQILAYFKLAGTSIHHGHATCRMGTSGDCVLLMLRPFRS</sequence>
<dbReference type="EMBL" id="KV875093">
    <property type="protein sequence ID" value="OIW34624.1"/>
    <property type="molecule type" value="Genomic_DNA"/>
</dbReference>
<name>A0A1J7JX24_9PEZI</name>
<accession>A0A1J7JX24</accession>
<dbReference type="Proteomes" id="UP000182658">
    <property type="component" value="Unassembled WGS sequence"/>
</dbReference>
<keyword evidence="4" id="KW-1185">Reference proteome</keyword>
<dbReference type="OrthoDB" id="429813at2759"/>
<gene>
    <name evidence="3" type="ORF">CONLIGDRAFT_665353</name>
</gene>
<evidence type="ECO:0000313" key="3">
    <source>
        <dbReference type="EMBL" id="OIW34624.1"/>
    </source>
</evidence>
<dbReference type="Pfam" id="PF22664">
    <property type="entry name" value="TRI-like_N"/>
    <property type="match status" value="1"/>
</dbReference>
<dbReference type="InParanoid" id="A0A1J7JX24"/>
<organism evidence="3 4">
    <name type="scientific">Coniochaeta ligniaria NRRL 30616</name>
    <dbReference type="NCBI Taxonomy" id="1408157"/>
    <lineage>
        <taxon>Eukaryota</taxon>
        <taxon>Fungi</taxon>
        <taxon>Dikarya</taxon>
        <taxon>Ascomycota</taxon>
        <taxon>Pezizomycotina</taxon>
        <taxon>Sordariomycetes</taxon>
        <taxon>Sordariomycetidae</taxon>
        <taxon>Coniochaetales</taxon>
        <taxon>Coniochaetaceae</taxon>
        <taxon>Coniochaeta</taxon>
    </lineage>
</organism>
<protein>
    <recommendedName>
        <fullName evidence="2">Trichothecene 3-O-acetyltransferase-like N-terminal domain-containing protein</fullName>
    </recommendedName>
</protein>
<dbReference type="InterPro" id="IPR054710">
    <property type="entry name" value="Tri101-like_N"/>
</dbReference>